<dbReference type="eggNOG" id="COG0346">
    <property type="taxonomic scope" value="Bacteria"/>
</dbReference>
<gene>
    <name evidence="3" type="ORF">B5G41_05330</name>
    <name evidence="2" type="ORF">F2S36_03295</name>
</gene>
<dbReference type="SUPFAM" id="SSF54593">
    <property type="entry name" value="Glyoxalase/Bleomycin resistance protein/Dihydroxybiphenyl dioxygenase"/>
    <property type="match status" value="1"/>
</dbReference>
<reference evidence="2 5" key="3">
    <citation type="journal article" date="2019" name="Nat. Med.">
        <title>A library of human gut bacterial isolates paired with longitudinal multiomics data enables mechanistic microbiome research.</title>
        <authorList>
            <person name="Poyet M."/>
            <person name="Groussin M."/>
            <person name="Gibbons S.M."/>
            <person name="Avila-Pacheco J."/>
            <person name="Jiang X."/>
            <person name="Kearney S.M."/>
            <person name="Perrotta A.R."/>
            <person name="Berdy B."/>
            <person name="Zhao S."/>
            <person name="Lieberman T.D."/>
            <person name="Swanson P.K."/>
            <person name="Smith M."/>
            <person name="Roesemann S."/>
            <person name="Alexander J.E."/>
            <person name="Rich S.A."/>
            <person name="Livny J."/>
            <person name="Vlamakis H."/>
            <person name="Clish C."/>
            <person name="Bullock K."/>
            <person name="Deik A."/>
            <person name="Scott J."/>
            <person name="Pierce K.A."/>
            <person name="Xavier R.J."/>
            <person name="Alm E.J."/>
        </authorList>
    </citation>
    <scope>NUCLEOTIDE SEQUENCE [LARGE SCALE GENOMIC DNA]</scope>
    <source>
        <strain evidence="2 5">BIOML-A204</strain>
    </source>
</reference>
<dbReference type="OrthoDB" id="9815599at2"/>
<dbReference type="Proteomes" id="UP000323119">
    <property type="component" value="Unassembled WGS sequence"/>
</dbReference>
<protein>
    <submittedName>
        <fullName evidence="2 3">Glyoxalase</fullName>
    </submittedName>
</protein>
<reference evidence="4" key="1">
    <citation type="submission" date="2017-04" db="EMBL/GenBank/DDBJ databases">
        <title>Function of individual gut microbiota members based on whole genome sequencing of pure cultures obtained from chicken caecum.</title>
        <authorList>
            <person name="Medvecky M."/>
            <person name="Cejkova D."/>
            <person name="Polansky O."/>
            <person name="Karasova D."/>
            <person name="Kubasova T."/>
            <person name="Cizek A."/>
            <person name="Rychlik I."/>
        </authorList>
    </citation>
    <scope>NUCLEOTIDE SEQUENCE [LARGE SCALE GENOMIC DNA]</scope>
    <source>
        <strain evidence="4">An90</strain>
    </source>
</reference>
<dbReference type="EMBL" id="VVUY01000003">
    <property type="protein sequence ID" value="KAA2562844.1"/>
    <property type="molecule type" value="Genomic_DNA"/>
</dbReference>
<dbReference type="InterPro" id="IPR025870">
    <property type="entry name" value="Glyoxalase-like_dom"/>
</dbReference>
<dbReference type="Pfam" id="PF12681">
    <property type="entry name" value="Glyoxalase_2"/>
    <property type="match status" value="1"/>
</dbReference>
<comment type="caution">
    <text evidence="3">The sequence shown here is derived from an EMBL/GenBank/DDBJ whole genome shotgun (WGS) entry which is preliminary data.</text>
</comment>
<feature type="domain" description="VOC" evidence="1">
    <location>
        <begin position="4"/>
        <end position="122"/>
    </location>
</feature>
<reference evidence="3" key="2">
    <citation type="journal article" date="2018" name="BMC Genomics">
        <title>Whole genome sequencing and function prediction of 133 gut anaerobes isolated from chicken caecum in pure cultures.</title>
        <authorList>
            <person name="Medvecky M."/>
            <person name="Cejkova D."/>
            <person name="Polansky O."/>
            <person name="Karasova D."/>
            <person name="Kubasova T."/>
            <person name="Cizek A."/>
            <person name="Rychlik I."/>
        </authorList>
    </citation>
    <scope>NUCLEOTIDE SEQUENCE</scope>
    <source>
        <strain evidence="3">An90</strain>
    </source>
</reference>
<evidence type="ECO:0000259" key="1">
    <source>
        <dbReference type="PROSITE" id="PS51819"/>
    </source>
</evidence>
<organism evidence="3 4">
    <name type="scientific">Alistipes onderdonkii</name>
    <dbReference type="NCBI Taxonomy" id="328813"/>
    <lineage>
        <taxon>Bacteria</taxon>
        <taxon>Pseudomonadati</taxon>
        <taxon>Bacteroidota</taxon>
        <taxon>Bacteroidia</taxon>
        <taxon>Bacteroidales</taxon>
        <taxon>Rikenellaceae</taxon>
        <taxon>Alistipes</taxon>
    </lineage>
</organism>
<dbReference type="InterPro" id="IPR037523">
    <property type="entry name" value="VOC_core"/>
</dbReference>
<dbReference type="Gene3D" id="3.10.180.10">
    <property type="entry name" value="2,3-Dihydroxybiphenyl 1,2-Dioxygenase, domain 1"/>
    <property type="match status" value="1"/>
</dbReference>
<evidence type="ECO:0000313" key="5">
    <source>
        <dbReference type="Proteomes" id="UP000323119"/>
    </source>
</evidence>
<name>A0A1Y3QZS7_9BACT</name>
<sequence>MYVKYQMPLIAVSDVGRSKRFYCGLFDQRVVLDFGENVTFSGGFAIQEKFAWLTGLAEDSVRSRPNNMELYFETDDLDAFMQRLGEWPDPVELLHPPHKYGWQQCTVRFYDPDGHIIEVGEAMEVVIRRCLAEGHTAEETAALTQHPLEFVLRVRDEAGK</sequence>
<evidence type="ECO:0000313" key="2">
    <source>
        <dbReference type="EMBL" id="KAA2562844.1"/>
    </source>
</evidence>
<evidence type="ECO:0000313" key="4">
    <source>
        <dbReference type="Proteomes" id="UP000195772"/>
    </source>
</evidence>
<dbReference type="RefSeq" id="WP_055201922.1">
    <property type="nucleotide sequence ID" value="NZ_JADMQE010000004.1"/>
</dbReference>
<accession>A0A1Y3QZS7</accession>
<dbReference type="AlphaFoldDB" id="A0A1Y3QZS7"/>
<dbReference type="Proteomes" id="UP000195772">
    <property type="component" value="Unassembled WGS sequence"/>
</dbReference>
<evidence type="ECO:0000313" key="3">
    <source>
        <dbReference type="EMBL" id="OUN03887.1"/>
    </source>
</evidence>
<proteinExistence type="predicted"/>
<dbReference type="EMBL" id="NFHB01000003">
    <property type="protein sequence ID" value="OUN03887.1"/>
    <property type="molecule type" value="Genomic_DNA"/>
</dbReference>
<dbReference type="PROSITE" id="PS51819">
    <property type="entry name" value="VOC"/>
    <property type="match status" value="1"/>
</dbReference>
<dbReference type="InterPro" id="IPR029068">
    <property type="entry name" value="Glyas_Bleomycin-R_OHBP_Dase"/>
</dbReference>